<evidence type="ECO:0000313" key="3">
    <source>
        <dbReference type="Proteomes" id="UP000788262"/>
    </source>
</evidence>
<dbReference type="SUPFAM" id="SSF63817">
    <property type="entry name" value="Sortase"/>
    <property type="match status" value="1"/>
</dbReference>
<sequence length="212" mass="22801">MRNLIRSVGVGLILAGLLLGAFTAYRNWQRNHDYGQAQRDLRAQLSLPRAGYDSPAVSGSGPVPASGPQEGAALAVLRVPRFGAGYHPVVVEGVSPDDLAKGPGHYPGTALPGDTGNFAVAGHRTGWGQPFNRLDELVRGDALVVEWRGRTYTYRVTATKTVEPTEVGVVLPVPNRPGAEPDKARITLTTCTDRDPVTRAYTHRLVVWGELE</sequence>
<dbReference type="InterPro" id="IPR053465">
    <property type="entry name" value="Sortase_Class_E"/>
</dbReference>
<protein>
    <submittedName>
        <fullName evidence="2">Class E sortase</fullName>
    </submittedName>
</protein>
<gene>
    <name evidence="2" type="ORF">JS756_02485</name>
</gene>
<dbReference type="EMBL" id="JAFFZS010000001">
    <property type="protein sequence ID" value="MBN0043000.1"/>
    <property type="molecule type" value="Genomic_DNA"/>
</dbReference>
<dbReference type="Gene3D" id="2.40.260.10">
    <property type="entry name" value="Sortase"/>
    <property type="match status" value="1"/>
</dbReference>
<dbReference type="InterPro" id="IPR042003">
    <property type="entry name" value="Sortase_E"/>
</dbReference>
<organism evidence="2 3">
    <name type="scientific">Streptomyces actuosus</name>
    <dbReference type="NCBI Taxonomy" id="1885"/>
    <lineage>
        <taxon>Bacteria</taxon>
        <taxon>Bacillati</taxon>
        <taxon>Actinomycetota</taxon>
        <taxon>Actinomycetes</taxon>
        <taxon>Kitasatosporales</taxon>
        <taxon>Streptomycetaceae</taxon>
        <taxon>Streptomyces</taxon>
    </lineage>
</organism>
<proteinExistence type="predicted"/>
<reference evidence="2 3" key="1">
    <citation type="submission" date="2021-02" db="EMBL/GenBank/DDBJ databases">
        <title>Whole genome sequencing of Streptomyces actuosus VRA1.</title>
        <authorList>
            <person name="Sen G."/>
            <person name="Sen A."/>
        </authorList>
    </citation>
    <scope>NUCLEOTIDE SEQUENCE [LARGE SCALE GENOMIC DNA]</scope>
    <source>
        <strain evidence="2 3">VRA1</strain>
    </source>
</reference>
<dbReference type="CDD" id="cd05830">
    <property type="entry name" value="Sortase_E"/>
    <property type="match status" value="1"/>
</dbReference>
<dbReference type="Proteomes" id="UP000788262">
    <property type="component" value="Unassembled WGS sequence"/>
</dbReference>
<evidence type="ECO:0000256" key="1">
    <source>
        <dbReference type="ARBA" id="ARBA00022801"/>
    </source>
</evidence>
<keyword evidence="1" id="KW-0378">Hydrolase</keyword>
<dbReference type="InterPro" id="IPR023365">
    <property type="entry name" value="Sortase_dom-sf"/>
</dbReference>
<keyword evidence="3" id="KW-1185">Reference proteome</keyword>
<accession>A0ABS2VIS8</accession>
<name>A0ABS2VIS8_STRAS</name>
<dbReference type="InterPro" id="IPR005754">
    <property type="entry name" value="Sortase"/>
</dbReference>
<evidence type="ECO:0000313" key="2">
    <source>
        <dbReference type="EMBL" id="MBN0043000.1"/>
    </source>
</evidence>
<dbReference type="RefSeq" id="WP_205381205.1">
    <property type="nucleotide sequence ID" value="NZ_JAFFZS010000001.1"/>
</dbReference>
<dbReference type="NCBIfam" id="NF033747">
    <property type="entry name" value="class_E_sortase"/>
    <property type="match status" value="1"/>
</dbReference>
<dbReference type="NCBIfam" id="TIGR01076">
    <property type="entry name" value="sortase_fam"/>
    <property type="match status" value="1"/>
</dbReference>
<comment type="caution">
    <text evidence="2">The sequence shown here is derived from an EMBL/GenBank/DDBJ whole genome shotgun (WGS) entry which is preliminary data.</text>
</comment>
<dbReference type="Pfam" id="PF04203">
    <property type="entry name" value="Sortase"/>
    <property type="match status" value="1"/>
</dbReference>